<dbReference type="InterPro" id="IPR055414">
    <property type="entry name" value="LRR_R13L4/SHOC2-like"/>
</dbReference>
<dbReference type="Gene3D" id="1.10.10.10">
    <property type="entry name" value="Winged helix-like DNA-binding domain superfamily/Winged helix DNA-binding domain"/>
    <property type="match status" value="1"/>
</dbReference>
<dbReference type="Proteomes" id="UP000235145">
    <property type="component" value="Unassembled WGS sequence"/>
</dbReference>
<dbReference type="EMBL" id="NBSK02000007">
    <property type="protein sequence ID" value="KAJ0196357.1"/>
    <property type="molecule type" value="Genomic_DNA"/>
</dbReference>
<evidence type="ECO:0000256" key="2">
    <source>
        <dbReference type="ARBA" id="ARBA00022741"/>
    </source>
</evidence>
<dbReference type="InterPro" id="IPR036388">
    <property type="entry name" value="WH-like_DNA-bd_sf"/>
</dbReference>
<keyword evidence="2" id="KW-0547">Nucleotide-binding</keyword>
<accession>A0A9R1UY40</accession>
<reference evidence="6 7" key="1">
    <citation type="journal article" date="2017" name="Nat. Commun.">
        <title>Genome assembly with in vitro proximity ligation data and whole-genome triplication in lettuce.</title>
        <authorList>
            <person name="Reyes-Chin-Wo S."/>
            <person name="Wang Z."/>
            <person name="Yang X."/>
            <person name="Kozik A."/>
            <person name="Arikit S."/>
            <person name="Song C."/>
            <person name="Xia L."/>
            <person name="Froenicke L."/>
            <person name="Lavelle D.O."/>
            <person name="Truco M.J."/>
            <person name="Xia R."/>
            <person name="Zhu S."/>
            <person name="Xu C."/>
            <person name="Xu H."/>
            <person name="Xu X."/>
            <person name="Cox K."/>
            <person name="Korf I."/>
            <person name="Meyers B.C."/>
            <person name="Michelmore R.W."/>
        </authorList>
    </citation>
    <scope>NUCLEOTIDE SEQUENCE [LARGE SCALE GENOMIC DNA]</scope>
    <source>
        <strain evidence="7">cv. Salinas</strain>
        <tissue evidence="6">Seedlings</tissue>
    </source>
</reference>
<dbReference type="InterPro" id="IPR058922">
    <property type="entry name" value="WHD_DRP"/>
</dbReference>
<dbReference type="AlphaFoldDB" id="A0A9R1UY40"/>
<keyword evidence="3" id="KW-0611">Plant defense</keyword>
<comment type="caution">
    <text evidence="6">The sequence shown here is derived from an EMBL/GenBank/DDBJ whole genome shotgun (WGS) entry which is preliminary data.</text>
</comment>
<evidence type="ECO:0000313" key="7">
    <source>
        <dbReference type="Proteomes" id="UP000235145"/>
    </source>
</evidence>
<dbReference type="InterPro" id="IPR032675">
    <property type="entry name" value="LRR_dom_sf"/>
</dbReference>
<evidence type="ECO:0000259" key="4">
    <source>
        <dbReference type="Pfam" id="PF23559"/>
    </source>
</evidence>
<evidence type="ECO:0000256" key="3">
    <source>
        <dbReference type="ARBA" id="ARBA00022821"/>
    </source>
</evidence>
<organism evidence="6 7">
    <name type="scientific">Lactuca sativa</name>
    <name type="common">Garden lettuce</name>
    <dbReference type="NCBI Taxonomy" id="4236"/>
    <lineage>
        <taxon>Eukaryota</taxon>
        <taxon>Viridiplantae</taxon>
        <taxon>Streptophyta</taxon>
        <taxon>Embryophyta</taxon>
        <taxon>Tracheophyta</taxon>
        <taxon>Spermatophyta</taxon>
        <taxon>Magnoliopsida</taxon>
        <taxon>eudicotyledons</taxon>
        <taxon>Gunneridae</taxon>
        <taxon>Pentapetalae</taxon>
        <taxon>asterids</taxon>
        <taxon>campanulids</taxon>
        <taxon>Asterales</taxon>
        <taxon>Asteraceae</taxon>
        <taxon>Cichorioideae</taxon>
        <taxon>Cichorieae</taxon>
        <taxon>Lactucinae</taxon>
        <taxon>Lactuca</taxon>
    </lineage>
</organism>
<dbReference type="SUPFAM" id="SSF52058">
    <property type="entry name" value="L domain-like"/>
    <property type="match status" value="1"/>
</dbReference>
<evidence type="ECO:0000259" key="5">
    <source>
        <dbReference type="Pfam" id="PF23598"/>
    </source>
</evidence>
<dbReference type="GO" id="GO:0006952">
    <property type="term" value="P:defense response"/>
    <property type="evidence" value="ECO:0007669"/>
    <property type="project" value="UniProtKB-KW"/>
</dbReference>
<gene>
    <name evidence="6" type="ORF">LSAT_V11C700344970</name>
</gene>
<feature type="domain" description="Disease resistance protein winged helix" evidence="4">
    <location>
        <begin position="50"/>
        <end position="117"/>
    </location>
</feature>
<feature type="domain" description="Disease resistance R13L4/SHOC-2-like LRR" evidence="5">
    <location>
        <begin position="179"/>
        <end position="243"/>
    </location>
</feature>
<dbReference type="PANTHER" id="PTHR23155">
    <property type="entry name" value="DISEASE RESISTANCE PROTEIN RP"/>
    <property type="match status" value="1"/>
</dbReference>
<dbReference type="InterPro" id="IPR044974">
    <property type="entry name" value="Disease_R_plants"/>
</dbReference>
<keyword evidence="7" id="KW-1185">Reference proteome</keyword>
<proteinExistence type="predicted"/>
<dbReference type="PANTHER" id="PTHR23155:SF1205">
    <property type="entry name" value="DISEASE RESISTANCE PROTEIN RPM1"/>
    <property type="match status" value="1"/>
</dbReference>
<dbReference type="Pfam" id="PF23559">
    <property type="entry name" value="WHD_DRP"/>
    <property type="match status" value="1"/>
</dbReference>
<evidence type="ECO:0000256" key="1">
    <source>
        <dbReference type="ARBA" id="ARBA00022737"/>
    </source>
</evidence>
<sequence>MFVGPCMFAYMMISAVKREVRFIIFLHCIAEVTDNFPNSIIKRYFAYCSIFKKDKVMRREEHIRLWMAVGLIQEDERRNKEVEDMGNDIFQILVSSSLFQDVKMDEYGYVTGCMHHLSISLSKHENLCLVDPTSDDDIVRVKHLAMCRFQEDDIYLTFRKMNSIVFKEDMTNRTMHTLIFRGTIEKNISLQRFKCLRVLKFSACALKKINDSVGELVHLRYLDLSYTKSKVLPKSIGKLYHLIFVEHKPIRNMGRLTSLRTLLDCRVG</sequence>
<protein>
    <recommendedName>
        <fullName evidence="8">NB-ARC domain-containing protein</fullName>
    </recommendedName>
</protein>
<evidence type="ECO:0000313" key="6">
    <source>
        <dbReference type="EMBL" id="KAJ0196357.1"/>
    </source>
</evidence>
<name>A0A9R1UY40_LACSA</name>
<dbReference type="Gene3D" id="3.80.10.10">
    <property type="entry name" value="Ribonuclease Inhibitor"/>
    <property type="match status" value="1"/>
</dbReference>
<dbReference type="Pfam" id="PF23598">
    <property type="entry name" value="LRR_14"/>
    <property type="match status" value="1"/>
</dbReference>
<keyword evidence="1" id="KW-0677">Repeat</keyword>
<evidence type="ECO:0008006" key="8">
    <source>
        <dbReference type="Google" id="ProtNLM"/>
    </source>
</evidence>